<reference evidence="1" key="1">
    <citation type="submission" date="2019-03" db="EMBL/GenBank/DDBJ databases">
        <title>Single cell metagenomics reveals metabolic interactions within the superorganism composed of flagellate Streblomastix strix and complex community of Bacteroidetes bacteria on its surface.</title>
        <authorList>
            <person name="Treitli S.C."/>
            <person name="Kolisko M."/>
            <person name="Husnik F."/>
            <person name="Keeling P."/>
            <person name="Hampl V."/>
        </authorList>
    </citation>
    <scope>NUCLEOTIDE SEQUENCE</scope>
    <source>
        <strain evidence="1">STM</strain>
    </source>
</reference>
<gene>
    <name evidence="1" type="ORF">EZS27_029339</name>
</gene>
<feature type="non-terminal residue" evidence="1">
    <location>
        <position position="164"/>
    </location>
</feature>
<evidence type="ECO:0000313" key="1">
    <source>
        <dbReference type="EMBL" id="KAA6320952.1"/>
    </source>
</evidence>
<dbReference type="AlphaFoldDB" id="A0A5J4QHG0"/>
<protein>
    <submittedName>
        <fullName evidence="1">Uncharacterized protein</fullName>
    </submittedName>
</protein>
<dbReference type="EMBL" id="SNRY01003446">
    <property type="protein sequence ID" value="KAA6320952.1"/>
    <property type="molecule type" value="Genomic_DNA"/>
</dbReference>
<sequence>MSKRYSQIFNISHKELTQKGVFNACIDIDSKLHIDPSLLQNCKICEFESAYKKFLDYFTNIFYLVKHVKDNSMQDRFFSNIVKRLTFKEKANTGLGYASSGTLGNGIGGKLSIQLANSAIEIINAGIDDPVIFELIPFIEENIGADRISDMTIAILYYNFIEYT</sequence>
<proteinExistence type="predicted"/>
<comment type="caution">
    <text evidence="1">The sequence shown here is derived from an EMBL/GenBank/DDBJ whole genome shotgun (WGS) entry which is preliminary data.</text>
</comment>
<name>A0A5J4QHG0_9ZZZZ</name>
<accession>A0A5J4QHG0</accession>
<organism evidence="1">
    <name type="scientific">termite gut metagenome</name>
    <dbReference type="NCBI Taxonomy" id="433724"/>
    <lineage>
        <taxon>unclassified sequences</taxon>
        <taxon>metagenomes</taxon>
        <taxon>organismal metagenomes</taxon>
    </lineage>
</organism>